<dbReference type="EMBL" id="LFJN01000024">
    <property type="protein sequence ID" value="KPI37478.1"/>
    <property type="molecule type" value="Genomic_DNA"/>
</dbReference>
<evidence type="ECO:0000259" key="2">
    <source>
        <dbReference type="PROSITE" id="PS50181"/>
    </source>
</evidence>
<gene>
    <name evidence="3" type="ORF">AB675_10292</name>
</gene>
<dbReference type="PROSITE" id="PS50181">
    <property type="entry name" value="FBOX"/>
    <property type="match status" value="1"/>
</dbReference>
<evidence type="ECO:0000313" key="4">
    <source>
        <dbReference type="Proteomes" id="UP000038010"/>
    </source>
</evidence>
<reference evidence="3 4" key="1">
    <citation type="submission" date="2015-06" db="EMBL/GenBank/DDBJ databases">
        <title>Draft genome of the ant-associated black yeast Phialophora attae CBS 131958.</title>
        <authorList>
            <person name="Moreno L.F."/>
            <person name="Stielow B.J."/>
            <person name="de Hoog S."/>
            <person name="Vicente V.A."/>
            <person name="Weiss V.A."/>
            <person name="de Vries M."/>
            <person name="Cruz L.M."/>
            <person name="Souza E.M."/>
        </authorList>
    </citation>
    <scope>NUCLEOTIDE SEQUENCE [LARGE SCALE GENOMIC DNA]</scope>
    <source>
        <strain evidence="3 4">CBS 131958</strain>
    </source>
</reference>
<keyword evidence="4" id="KW-1185">Reference proteome</keyword>
<feature type="domain" description="F-box" evidence="2">
    <location>
        <begin position="1"/>
        <end position="44"/>
    </location>
</feature>
<dbReference type="CDD" id="cd09917">
    <property type="entry name" value="F-box_SF"/>
    <property type="match status" value="1"/>
</dbReference>
<dbReference type="Pfam" id="PF00646">
    <property type="entry name" value="F-box"/>
    <property type="match status" value="1"/>
</dbReference>
<dbReference type="Proteomes" id="UP000038010">
    <property type="component" value="Unassembled WGS sequence"/>
</dbReference>
<dbReference type="InterPro" id="IPR036047">
    <property type="entry name" value="F-box-like_dom_sf"/>
</dbReference>
<name>A0A0N0NK01_9EURO</name>
<dbReference type="OrthoDB" id="4152170at2759"/>
<evidence type="ECO:0000313" key="3">
    <source>
        <dbReference type="EMBL" id="KPI37478.1"/>
    </source>
</evidence>
<comment type="caution">
    <text evidence="3">The sequence shown here is derived from an EMBL/GenBank/DDBJ whole genome shotgun (WGS) entry which is preliminary data.</text>
</comment>
<dbReference type="InterPro" id="IPR001810">
    <property type="entry name" value="F-box_dom"/>
</dbReference>
<dbReference type="VEuPathDB" id="FungiDB:AB675_10292"/>
<organism evidence="3 4">
    <name type="scientific">Cyphellophora attinorum</name>
    <dbReference type="NCBI Taxonomy" id="1664694"/>
    <lineage>
        <taxon>Eukaryota</taxon>
        <taxon>Fungi</taxon>
        <taxon>Dikarya</taxon>
        <taxon>Ascomycota</taxon>
        <taxon>Pezizomycotina</taxon>
        <taxon>Eurotiomycetes</taxon>
        <taxon>Chaetothyriomycetidae</taxon>
        <taxon>Chaetothyriales</taxon>
        <taxon>Cyphellophoraceae</taxon>
        <taxon>Cyphellophora</taxon>
    </lineage>
</organism>
<dbReference type="AlphaFoldDB" id="A0A0N0NK01"/>
<dbReference type="GeneID" id="28730934"/>
<keyword evidence="1" id="KW-0175">Coiled coil</keyword>
<evidence type="ECO:0000256" key="1">
    <source>
        <dbReference type="SAM" id="Coils"/>
    </source>
</evidence>
<protein>
    <recommendedName>
        <fullName evidence="2">F-box domain-containing protein</fullName>
    </recommendedName>
</protein>
<dbReference type="SUPFAM" id="SSF81383">
    <property type="entry name" value="F-box domain"/>
    <property type="match status" value="1"/>
</dbReference>
<proteinExistence type="predicted"/>
<feature type="coiled-coil region" evidence="1">
    <location>
        <begin position="175"/>
        <end position="209"/>
    </location>
</feature>
<sequence>MMDLPNETIDLILANLDAPSAVCLALTCHRFYQCVLHTTKCARLDDICPKDYNKQSPSILQLYGILPLPHEIPHYRNPFKYSDYARGLNISQERFNPAYVQLMLCVREWMAPKYVFCFASESTGHQQPTSTGTTNSPTMPRITLHMHTAIANQQAYEQRLQGKRLVLRLTNASRLRDIERSLTRLQAILASWEEEERKKRLERERAARRNAVINVRIERPERA</sequence>
<accession>A0A0N0NK01</accession>
<dbReference type="RefSeq" id="XP_017997441.1">
    <property type="nucleotide sequence ID" value="XM_018139054.1"/>
</dbReference>